<comment type="caution">
    <text evidence="10">Lacks conserved residue(s) required for the propagation of feature annotation.</text>
</comment>
<feature type="transmembrane region" description="Helical" evidence="10">
    <location>
        <begin position="269"/>
        <end position="297"/>
    </location>
</feature>
<feature type="transmembrane region" description="Helical" evidence="10">
    <location>
        <begin position="178"/>
        <end position="200"/>
    </location>
</feature>
<keyword evidence="2" id="KW-1003">Cell membrane</keyword>
<evidence type="ECO:0000256" key="9">
    <source>
        <dbReference type="ARBA" id="ARBA00023224"/>
    </source>
</evidence>
<dbReference type="Pfam" id="PF02949">
    <property type="entry name" value="7tm_6"/>
    <property type="match status" value="2"/>
</dbReference>
<accession>A0A3Q9ELQ5</accession>
<sequence>MVFFNNKNWLLTKVFLSVVGAWPFQSSQKRCVLGFSSVLMVLSLLVAEIFGLIKARKNTSIVIECMTMIMLHVGSLVYLIHLFLNHEKMKQLLKEIEQFWKSTLSNNEIYILKNSTSTNRKITHSYIYFSLISTALFASLPIIPKILDVIVPLNESRPTNFMYQSEYFIDPIKYENLIFIHSYILTIYLSIIIFGYDALYSNLAQHISNMFIIISDRVKDTQLFDKNIESIDLSSKYDYHVNFFTECVRQHQIAQKFSYNVKSIYDVPLFFMLGLNMMALSLAGCQDIVILYLSLFLNNISIKYNTNKLFIFIFFSNMSMVLLSLDQISQAMRFFIYAICALIHLYFLSWAGQKVIDSSSELHQSIYQSDWYQANNSTKYFLIIFMMGCFKPCNLTAGKLWILSTESFTVVLNTAVSFFTLFNSTQQ</sequence>
<organism evidence="11">
    <name type="scientific">Aphidius gifuensis</name>
    <name type="common">Parasitoid wasp</name>
    <dbReference type="NCBI Taxonomy" id="684658"/>
    <lineage>
        <taxon>Eukaryota</taxon>
        <taxon>Metazoa</taxon>
        <taxon>Ecdysozoa</taxon>
        <taxon>Arthropoda</taxon>
        <taxon>Hexapoda</taxon>
        <taxon>Insecta</taxon>
        <taxon>Pterygota</taxon>
        <taxon>Neoptera</taxon>
        <taxon>Endopterygota</taxon>
        <taxon>Hymenoptera</taxon>
        <taxon>Apocrita</taxon>
        <taxon>Ichneumonoidea</taxon>
        <taxon>Braconidae</taxon>
        <taxon>Aphidiinae</taxon>
        <taxon>Aphidius</taxon>
    </lineage>
</organism>
<feature type="transmembrane region" description="Helical" evidence="10">
    <location>
        <begin position="400"/>
        <end position="422"/>
    </location>
</feature>
<evidence type="ECO:0000256" key="2">
    <source>
        <dbReference type="ARBA" id="ARBA00022475"/>
    </source>
</evidence>
<feature type="transmembrane region" description="Helical" evidence="10">
    <location>
        <begin position="309"/>
        <end position="325"/>
    </location>
</feature>
<keyword evidence="4 10" id="KW-0812">Transmembrane</keyword>
<evidence type="ECO:0000256" key="8">
    <source>
        <dbReference type="ARBA" id="ARBA00023170"/>
    </source>
</evidence>
<feature type="transmembrane region" description="Helical" evidence="10">
    <location>
        <begin position="334"/>
        <end position="352"/>
    </location>
</feature>
<dbReference type="GO" id="GO:0007165">
    <property type="term" value="P:signal transduction"/>
    <property type="evidence" value="ECO:0007669"/>
    <property type="project" value="UniProtKB-KW"/>
</dbReference>
<reference evidence="11" key="1">
    <citation type="journal article" date="2018" name="Front. Physiol.">
        <title>Differential Expression Analysis of Olfactory Genes Based on a Combination of Sequencing Platforms and Behavioral Investigations in Aphidius gifuensis.</title>
        <authorList>
            <person name="Fan J."/>
            <person name="Zhang Q."/>
            <person name="Xu Q."/>
            <person name="Xue W."/>
            <person name="Han Z."/>
            <person name="Sun J."/>
            <person name="Chen J."/>
        </authorList>
    </citation>
    <scope>NUCLEOTIDE SEQUENCE</scope>
</reference>
<keyword evidence="3 10" id="KW-0716">Sensory transduction</keyword>
<feature type="transmembrane region" description="Helical" evidence="10">
    <location>
        <begin position="126"/>
        <end position="147"/>
    </location>
</feature>
<protein>
    <recommendedName>
        <fullName evidence="10">Odorant receptor</fullName>
    </recommendedName>
</protein>
<dbReference type="PANTHER" id="PTHR21137">
    <property type="entry name" value="ODORANT RECEPTOR"/>
    <property type="match status" value="1"/>
</dbReference>
<comment type="similarity">
    <text evidence="10">Belongs to the insect chemoreceptor superfamily. Heteromeric odorant receptor channel (TC 1.A.69) family.</text>
</comment>
<keyword evidence="8 10" id="KW-0675">Receptor</keyword>
<feature type="transmembrane region" description="Helical" evidence="10">
    <location>
        <begin position="31"/>
        <end position="53"/>
    </location>
</feature>
<name>A0A3Q9ELQ5_APHGI</name>
<dbReference type="GO" id="GO:0005549">
    <property type="term" value="F:odorant binding"/>
    <property type="evidence" value="ECO:0007669"/>
    <property type="project" value="InterPro"/>
</dbReference>
<evidence type="ECO:0000256" key="6">
    <source>
        <dbReference type="ARBA" id="ARBA00022989"/>
    </source>
</evidence>
<dbReference type="GO" id="GO:0005886">
    <property type="term" value="C:plasma membrane"/>
    <property type="evidence" value="ECO:0007669"/>
    <property type="project" value="UniProtKB-SubCell"/>
</dbReference>
<comment type="subcellular location">
    <subcellularLocation>
        <location evidence="1 10">Cell membrane</location>
        <topology evidence="1 10">Multi-pass membrane protein</topology>
    </subcellularLocation>
</comment>
<keyword evidence="7 10" id="KW-0472">Membrane</keyword>
<evidence type="ECO:0000256" key="4">
    <source>
        <dbReference type="ARBA" id="ARBA00022692"/>
    </source>
</evidence>
<evidence type="ECO:0000256" key="10">
    <source>
        <dbReference type="RuleBase" id="RU351113"/>
    </source>
</evidence>
<evidence type="ECO:0000256" key="5">
    <source>
        <dbReference type="ARBA" id="ARBA00022725"/>
    </source>
</evidence>
<evidence type="ECO:0000256" key="1">
    <source>
        <dbReference type="ARBA" id="ARBA00004651"/>
    </source>
</evidence>
<keyword evidence="9 10" id="KW-0807">Transducer</keyword>
<evidence type="ECO:0000313" key="11">
    <source>
        <dbReference type="EMBL" id="AZQ24913.1"/>
    </source>
</evidence>
<evidence type="ECO:0000256" key="3">
    <source>
        <dbReference type="ARBA" id="ARBA00022606"/>
    </source>
</evidence>
<evidence type="ECO:0000256" key="7">
    <source>
        <dbReference type="ARBA" id="ARBA00023136"/>
    </source>
</evidence>
<dbReference type="InterPro" id="IPR004117">
    <property type="entry name" value="7tm6_olfct_rcpt"/>
</dbReference>
<proteinExistence type="evidence at transcript level"/>
<dbReference type="PANTHER" id="PTHR21137:SF35">
    <property type="entry name" value="ODORANT RECEPTOR 19A-RELATED"/>
    <property type="match status" value="1"/>
</dbReference>
<dbReference type="OrthoDB" id="7696577at2759"/>
<feature type="transmembrane region" description="Helical" evidence="10">
    <location>
        <begin position="59"/>
        <end position="84"/>
    </location>
</feature>
<keyword evidence="6 10" id="KW-1133">Transmembrane helix</keyword>
<dbReference type="EMBL" id="MK048972">
    <property type="protein sequence ID" value="AZQ24913.1"/>
    <property type="molecule type" value="mRNA"/>
</dbReference>
<dbReference type="GO" id="GO:0004984">
    <property type="term" value="F:olfactory receptor activity"/>
    <property type="evidence" value="ECO:0007669"/>
    <property type="project" value="InterPro"/>
</dbReference>
<keyword evidence="5 10" id="KW-0552">Olfaction</keyword>
<dbReference type="AlphaFoldDB" id="A0A3Q9ELQ5"/>